<evidence type="ECO:0000313" key="3">
    <source>
        <dbReference type="EMBL" id="CAB4196263.1"/>
    </source>
</evidence>
<feature type="domain" description="Terminase large subunit-like endonuclease" evidence="2">
    <location>
        <begin position="277"/>
        <end position="555"/>
    </location>
</feature>
<gene>
    <name evidence="3" type="ORF">UFOVP1299_66</name>
</gene>
<dbReference type="Pfam" id="PF20441">
    <property type="entry name" value="TerL_nuclease"/>
    <property type="match status" value="1"/>
</dbReference>
<dbReference type="InterPro" id="IPR005021">
    <property type="entry name" value="Terminase_largesu-like"/>
</dbReference>
<proteinExistence type="predicted"/>
<dbReference type="GO" id="GO:0004519">
    <property type="term" value="F:endonuclease activity"/>
    <property type="evidence" value="ECO:0007669"/>
    <property type="project" value="InterPro"/>
</dbReference>
<reference evidence="3" key="1">
    <citation type="submission" date="2020-05" db="EMBL/GenBank/DDBJ databases">
        <authorList>
            <person name="Chiriac C."/>
            <person name="Salcher M."/>
            <person name="Ghai R."/>
            <person name="Kavagutti S V."/>
        </authorList>
    </citation>
    <scope>NUCLEOTIDE SEQUENCE</scope>
</reference>
<feature type="domain" description="Terminase large subunit-like ATPase" evidence="1">
    <location>
        <begin position="96"/>
        <end position="264"/>
    </location>
</feature>
<accession>A0A6J5RG54</accession>
<dbReference type="Pfam" id="PF03354">
    <property type="entry name" value="TerL_ATPase"/>
    <property type="match status" value="1"/>
</dbReference>
<dbReference type="InterPro" id="IPR046461">
    <property type="entry name" value="TerL_ATPase"/>
</dbReference>
<dbReference type="EMBL" id="LR797246">
    <property type="protein sequence ID" value="CAB4196263.1"/>
    <property type="molecule type" value="Genomic_DNA"/>
</dbReference>
<dbReference type="Gene3D" id="3.40.50.300">
    <property type="entry name" value="P-loop containing nucleotide triphosphate hydrolases"/>
    <property type="match status" value="1"/>
</dbReference>
<dbReference type="InterPro" id="IPR046462">
    <property type="entry name" value="TerL_nuclease"/>
</dbReference>
<dbReference type="PANTHER" id="PTHR41287:SF1">
    <property type="entry name" value="PROTEIN YMFN"/>
    <property type="match status" value="1"/>
</dbReference>
<protein>
    <submittedName>
        <fullName evidence="3">COG4626 Phage terminase-like protein, large subunit</fullName>
    </submittedName>
</protein>
<organism evidence="3">
    <name type="scientific">uncultured Caudovirales phage</name>
    <dbReference type="NCBI Taxonomy" id="2100421"/>
    <lineage>
        <taxon>Viruses</taxon>
        <taxon>Duplodnaviria</taxon>
        <taxon>Heunggongvirae</taxon>
        <taxon>Uroviricota</taxon>
        <taxon>Caudoviricetes</taxon>
        <taxon>Peduoviridae</taxon>
        <taxon>Maltschvirus</taxon>
        <taxon>Maltschvirus maltsch</taxon>
    </lineage>
</organism>
<dbReference type="InterPro" id="IPR027417">
    <property type="entry name" value="P-loop_NTPase"/>
</dbReference>
<sequence>MRGAKENKTPEKTLKTAHVDKANAYVEGVITGVIPACKWVVLACKRHVEDLRRADAGNWHYRFDVVAAEKVCIFVELMPHTKGEWAARGEKLVLEPWQCFILCSIFGWLNAAGKRRYRRAYIEVCRKNGKSAISSAIGLYMLAADGEHGAEVYSGGPTEKTAWEVFLPALEMAKKTPQFVSKFGITINASNIHIAGKASKFEPMIGKPNDGASPSCAIIDEFHQHKTSAQRDTMITGMGARSQPLLLIITTAGEDISGACYDERLTCQKVLEGFEEEDERFGIVFTIDEGDDWTSELALRKANPNFGVSISAEFLLNQQRSAVRNARDQGVFKTRHLDVWVQSKSAAFNMEKWREGYDKGLRIEDFYGRRAWLGLDLASEVDIAALEVLIEDGKDNFIRFGYQYLPEGAVNEPKNKHYKAWELDGKIKVTDGAVIDFMRIEEDILALTSNFTNVEVAYDQYQATMLVTRLMAEGVSCLKYPMNTLSVSPAMKRLDAMLMSNRLRHNCDDKDPMTWMMSNVVGKLDANDNVYPRKERVENKIDGPVALMMAIGRAMTTSAYTGSIYDPEYATLWGDTSEKDTEGDRGFVEEGGGRKGCKSIYDFLELWP</sequence>
<dbReference type="PANTHER" id="PTHR41287">
    <property type="match status" value="1"/>
</dbReference>
<name>A0A6J5RG54_9CAUD</name>
<evidence type="ECO:0000259" key="2">
    <source>
        <dbReference type="Pfam" id="PF20441"/>
    </source>
</evidence>
<evidence type="ECO:0000259" key="1">
    <source>
        <dbReference type="Pfam" id="PF03354"/>
    </source>
</evidence>